<dbReference type="PROSITE" id="PS00211">
    <property type="entry name" value="ABC_TRANSPORTER_1"/>
    <property type="match status" value="1"/>
</dbReference>
<evidence type="ECO:0000313" key="7">
    <source>
        <dbReference type="EMBL" id="HIR92901.1"/>
    </source>
</evidence>
<evidence type="ECO:0000256" key="1">
    <source>
        <dbReference type="ARBA" id="ARBA00005417"/>
    </source>
</evidence>
<gene>
    <name evidence="7" type="ORF">IAB98_05745</name>
</gene>
<dbReference type="PANTHER" id="PTHR43820">
    <property type="entry name" value="HIGH-AFFINITY BRANCHED-CHAIN AMINO ACID TRANSPORT ATP-BINDING PROTEIN LIVF"/>
    <property type="match status" value="1"/>
</dbReference>
<proteinExistence type="inferred from homology"/>
<organism evidence="7 8">
    <name type="scientific">Candidatus Egerieimonas intestinavium</name>
    <dbReference type="NCBI Taxonomy" id="2840777"/>
    <lineage>
        <taxon>Bacteria</taxon>
        <taxon>Bacillati</taxon>
        <taxon>Bacillota</taxon>
        <taxon>Clostridia</taxon>
        <taxon>Lachnospirales</taxon>
        <taxon>Lachnospiraceae</taxon>
        <taxon>Lachnospiraceae incertae sedis</taxon>
        <taxon>Candidatus Egerieimonas</taxon>
    </lineage>
</organism>
<evidence type="ECO:0000313" key="8">
    <source>
        <dbReference type="Proteomes" id="UP000886841"/>
    </source>
</evidence>
<dbReference type="InterPro" id="IPR030660">
    <property type="entry name" value="ABC_branched_ATPase_LivF/BraG"/>
</dbReference>
<dbReference type="GO" id="GO:0005524">
    <property type="term" value="F:ATP binding"/>
    <property type="evidence" value="ECO:0007669"/>
    <property type="project" value="UniProtKB-KW"/>
</dbReference>
<dbReference type="InterPro" id="IPR017871">
    <property type="entry name" value="ABC_transporter-like_CS"/>
</dbReference>
<evidence type="ECO:0000256" key="3">
    <source>
        <dbReference type="ARBA" id="ARBA00022741"/>
    </source>
</evidence>
<evidence type="ECO:0000259" key="6">
    <source>
        <dbReference type="PROSITE" id="PS50893"/>
    </source>
</evidence>
<dbReference type="Pfam" id="PF00005">
    <property type="entry name" value="ABC_tran"/>
    <property type="match status" value="1"/>
</dbReference>
<dbReference type="GO" id="GO:0016887">
    <property type="term" value="F:ATP hydrolysis activity"/>
    <property type="evidence" value="ECO:0007669"/>
    <property type="project" value="InterPro"/>
</dbReference>
<dbReference type="SUPFAM" id="SSF52540">
    <property type="entry name" value="P-loop containing nucleoside triphosphate hydrolases"/>
    <property type="match status" value="1"/>
</dbReference>
<reference evidence="7" key="1">
    <citation type="submission" date="2020-10" db="EMBL/GenBank/DDBJ databases">
        <authorList>
            <person name="Gilroy R."/>
        </authorList>
    </citation>
    <scope>NUCLEOTIDE SEQUENCE</scope>
    <source>
        <strain evidence="7">ChiSxjej1B13-7041</strain>
    </source>
</reference>
<evidence type="ECO:0000256" key="2">
    <source>
        <dbReference type="ARBA" id="ARBA00022448"/>
    </source>
</evidence>
<feature type="domain" description="ABC transporter" evidence="6">
    <location>
        <begin position="2"/>
        <end position="235"/>
    </location>
</feature>
<keyword evidence="2" id="KW-0813">Transport</keyword>
<name>A0A9D1EJE6_9FIRM</name>
<keyword evidence="4 7" id="KW-0067">ATP-binding</keyword>
<dbReference type="InterPro" id="IPR052156">
    <property type="entry name" value="BCAA_Transport_ATP-bd_LivF"/>
</dbReference>
<dbReference type="Gene3D" id="3.40.50.300">
    <property type="entry name" value="P-loop containing nucleotide triphosphate hydrolases"/>
    <property type="match status" value="1"/>
</dbReference>
<evidence type="ECO:0000256" key="4">
    <source>
        <dbReference type="ARBA" id="ARBA00022840"/>
    </source>
</evidence>
<comment type="caution">
    <text evidence="7">The sequence shown here is derived from an EMBL/GenBank/DDBJ whole genome shotgun (WGS) entry which is preliminary data.</text>
</comment>
<keyword evidence="5" id="KW-0029">Amino-acid transport</keyword>
<dbReference type="AlphaFoldDB" id="A0A9D1EJE6"/>
<dbReference type="PROSITE" id="PS50893">
    <property type="entry name" value="ABC_TRANSPORTER_2"/>
    <property type="match status" value="1"/>
</dbReference>
<reference evidence="7" key="2">
    <citation type="journal article" date="2021" name="PeerJ">
        <title>Extensive microbial diversity within the chicken gut microbiome revealed by metagenomics and culture.</title>
        <authorList>
            <person name="Gilroy R."/>
            <person name="Ravi A."/>
            <person name="Getino M."/>
            <person name="Pursley I."/>
            <person name="Horton D.L."/>
            <person name="Alikhan N.F."/>
            <person name="Baker D."/>
            <person name="Gharbi K."/>
            <person name="Hall N."/>
            <person name="Watson M."/>
            <person name="Adriaenssens E.M."/>
            <person name="Foster-Nyarko E."/>
            <person name="Jarju S."/>
            <person name="Secka A."/>
            <person name="Antonio M."/>
            <person name="Oren A."/>
            <person name="Chaudhuri R.R."/>
            <person name="La Ragione R."/>
            <person name="Hildebrand F."/>
            <person name="Pallen M.J."/>
        </authorList>
    </citation>
    <scope>NUCLEOTIDE SEQUENCE</scope>
    <source>
        <strain evidence="7">ChiSxjej1B13-7041</strain>
    </source>
</reference>
<dbReference type="GO" id="GO:0015658">
    <property type="term" value="F:branched-chain amino acid transmembrane transporter activity"/>
    <property type="evidence" value="ECO:0007669"/>
    <property type="project" value="InterPro"/>
</dbReference>
<dbReference type="InterPro" id="IPR003593">
    <property type="entry name" value="AAA+_ATPase"/>
</dbReference>
<dbReference type="EMBL" id="DVHU01000054">
    <property type="protein sequence ID" value="HIR92901.1"/>
    <property type="molecule type" value="Genomic_DNA"/>
</dbReference>
<dbReference type="GO" id="GO:0015807">
    <property type="term" value="P:L-amino acid transport"/>
    <property type="evidence" value="ECO:0007669"/>
    <property type="project" value="TreeGrafter"/>
</dbReference>
<comment type="similarity">
    <text evidence="1">Belongs to the ABC transporter superfamily.</text>
</comment>
<evidence type="ECO:0000256" key="5">
    <source>
        <dbReference type="ARBA" id="ARBA00022970"/>
    </source>
</evidence>
<dbReference type="CDD" id="cd03224">
    <property type="entry name" value="ABC_TM1139_LivF_branched"/>
    <property type="match status" value="1"/>
</dbReference>
<keyword evidence="3" id="KW-0547">Nucleotide-binding</keyword>
<protein>
    <submittedName>
        <fullName evidence="7">ABC transporter ATP-binding protein</fullName>
    </submittedName>
</protein>
<dbReference type="PIRSF" id="PIRSF039137">
    <property type="entry name" value="ABC_branched_ATPase"/>
    <property type="match status" value="1"/>
</dbReference>
<dbReference type="PANTHER" id="PTHR43820:SF4">
    <property type="entry name" value="HIGH-AFFINITY BRANCHED-CHAIN AMINO ACID TRANSPORT ATP-BINDING PROTEIN LIVF"/>
    <property type="match status" value="1"/>
</dbReference>
<dbReference type="InterPro" id="IPR027417">
    <property type="entry name" value="P-loop_NTPase"/>
</dbReference>
<sequence>MLEVSHLTVNYGSIKGVDDISFRVEEGEIVTLIGANGAGKTSTLRALSGLNKVSHSTSIKFKGEEITKLAPHQIVERGLCHVPEGRRIFHKMTVRENLLMGAWIDKNGGTIRKNMERAFTLFPRLKERENQLGGTLSGGEQQMLAVARALMTGGSMLMLDEPSMGLAPLVVRGIFEIIQELNREGMTILLIEQNANMALGIASRAYVLETGKISLSGPAQEIKANEQVKKAYLGA</sequence>
<dbReference type="SMART" id="SM00382">
    <property type="entry name" value="AAA"/>
    <property type="match status" value="1"/>
</dbReference>
<dbReference type="Proteomes" id="UP000886841">
    <property type="component" value="Unassembled WGS sequence"/>
</dbReference>
<accession>A0A9D1EJE6</accession>
<dbReference type="InterPro" id="IPR003439">
    <property type="entry name" value="ABC_transporter-like_ATP-bd"/>
</dbReference>